<organism evidence="1 2">
    <name type="scientific">Dentiscutata heterogama</name>
    <dbReference type="NCBI Taxonomy" id="1316150"/>
    <lineage>
        <taxon>Eukaryota</taxon>
        <taxon>Fungi</taxon>
        <taxon>Fungi incertae sedis</taxon>
        <taxon>Mucoromycota</taxon>
        <taxon>Glomeromycotina</taxon>
        <taxon>Glomeromycetes</taxon>
        <taxon>Diversisporales</taxon>
        <taxon>Gigasporaceae</taxon>
        <taxon>Dentiscutata</taxon>
    </lineage>
</organism>
<accession>A0ACA9KKS9</accession>
<keyword evidence="2" id="KW-1185">Reference proteome</keyword>
<proteinExistence type="predicted"/>
<evidence type="ECO:0000313" key="2">
    <source>
        <dbReference type="Proteomes" id="UP000789702"/>
    </source>
</evidence>
<evidence type="ECO:0000313" key="1">
    <source>
        <dbReference type="EMBL" id="CAG8479363.1"/>
    </source>
</evidence>
<reference evidence="1" key="1">
    <citation type="submission" date="2021-06" db="EMBL/GenBank/DDBJ databases">
        <authorList>
            <person name="Kallberg Y."/>
            <person name="Tangrot J."/>
            <person name="Rosling A."/>
        </authorList>
    </citation>
    <scope>NUCLEOTIDE SEQUENCE</scope>
    <source>
        <strain evidence="1">IL203A</strain>
    </source>
</reference>
<protein>
    <submittedName>
        <fullName evidence="1">15681_t:CDS:1</fullName>
    </submittedName>
</protein>
<gene>
    <name evidence="1" type="ORF">DHETER_LOCUS2061</name>
</gene>
<sequence>MSDIESGEASQAENSLEVDEVLEDNLQTKGSQSNSKKHKRRRKSIKQLAPCWKYFKVVGEESVCNVIIKIDGKEKKCAKKFKYLPGWSTTNMNLHLADEHDIVEFQKNQSNTKGSQQTITSMLQRVVPHKGIKKRNICRGVAEWLVIDNRAFEVITGEGFRRFMLQIDPAFRRPSYKAMKVHYAKNIDPDEYDYNNEGLQETSNFDSESESESSDDENERDISFDTQENQSENDTELIVKDIQNIIYNSLFEYWDHPSPICLLATLLDPRLKEMSFANGETRKNTINECRLQLHQLMDIQSPTSNKNAISPSSKNLSPNNMFKDLIFGSAQRSDEPTDELDSYLDLRQAPIAFPDKDPLLWSEIIRYHKFFASKHDVPLEEYNNKFDRINLLSLESEEELEEIDWSELI</sequence>
<name>A0ACA9KKS9_9GLOM</name>
<comment type="caution">
    <text evidence="1">The sequence shown here is derived from an EMBL/GenBank/DDBJ whole genome shotgun (WGS) entry which is preliminary data.</text>
</comment>
<dbReference type="Proteomes" id="UP000789702">
    <property type="component" value="Unassembled WGS sequence"/>
</dbReference>
<dbReference type="EMBL" id="CAJVPU010001389">
    <property type="protein sequence ID" value="CAG8479363.1"/>
    <property type="molecule type" value="Genomic_DNA"/>
</dbReference>